<organism evidence="1 2">
    <name type="scientific">Eretmocerus hayati</name>
    <dbReference type="NCBI Taxonomy" id="131215"/>
    <lineage>
        <taxon>Eukaryota</taxon>
        <taxon>Metazoa</taxon>
        <taxon>Ecdysozoa</taxon>
        <taxon>Arthropoda</taxon>
        <taxon>Hexapoda</taxon>
        <taxon>Insecta</taxon>
        <taxon>Pterygota</taxon>
        <taxon>Neoptera</taxon>
        <taxon>Endopterygota</taxon>
        <taxon>Hymenoptera</taxon>
        <taxon>Apocrita</taxon>
        <taxon>Proctotrupomorpha</taxon>
        <taxon>Chalcidoidea</taxon>
        <taxon>Aphelinidae</taxon>
        <taxon>Aphelininae</taxon>
        <taxon>Eretmocerus</taxon>
    </lineage>
</organism>
<dbReference type="EMBL" id="CM056743">
    <property type="protein sequence ID" value="KAJ8670401.1"/>
    <property type="molecule type" value="Genomic_DNA"/>
</dbReference>
<reference evidence="1" key="1">
    <citation type="submission" date="2023-04" db="EMBL/GenBank/DDBJ databases">
        <title>A chromosome-level genome assembly of the parasitoid wasp Eretmocerus hayati.</title>
        <authorList>
            <person name="Zhong Y."/>
            <person name="Liu S."/>
            <person name="Liu Y."/>
        </authorList>
    </citation>
    <scope>NUCLEOTIDE SEQUENCE</scope>
    <source>
        <strain evidence="1">ZJU_SS_LIU_2023</strain>
    </source>
</reference>
<dbReference type="Proteomes" id="UP001239111">
    <property type="component" value="Chromosome 3"/>
</dbReference>
<comment type="caution">
    <text evidence="1">The sequence shown here is derived from an EMBL/GenBank/DDBJ whole genome shotgun (WGS) entry which is preliminary data.</text>
</comment>
<gene>
    <name evidence="1" type="ORF">QAD02_001660</name>
</gene>
<evidence type="ECO:0000313" key="1">
    <source>
        <dbReference type="EMBL" id="KAJ8670401.1"/>
    </source>
</evidence>
<proteinExistence type="predicted"/>
<name>A0ACC2NH37_9HYME</name>
<accession>A0ACC2NH37</accession>
<protein>
    <submittedName>
        <fullName evidence="1">Uncharacterized protein</fullName>
    </submittedName>
</protein>
<keyword evidence="2" id="KW-1185">Reference proteome</keyword>
<evidence type="ECO:0000313" key="2">
    <source>
        <dbReference type="Proteomes" id="UP001239111"/>
    </source>
</evidence>
<sequence length="155" mass="17515">MLRIIAGSASSTLKRAILPAASATSQVQQQSRASHGGPVETDEEFDARYEAYFNRPDIDHWEIRKAMNDLAGMDLVPEPRIICAAMRACRRLNDYALTTRFLECVKDKCGGEVDKIYPYILQEIKPTLVELGISTPEELGYDKPELWCEEPEDIH</sequence>